<dbReference type="Proteomes" id="UP000226037">
    <property type="component" value="Segment"/>
</dbReference>
<gene>
    <name evidence="1" type="ORF">SEA_PHABBA_239</name>
</gene>
<accession>A0A249XSU9</accession>
<evidence type="ECO:0000313" key="1">
    <source>
        <dbReference type="EMBL" id="ASZ74776.1"/>
    </source>
</evidence>
<evidence type="ECO:0008006" key="3">
    <source>
        <dbReference type="Google" id="ProtNLM"/>
    </source>
</evidence>
<name>A0A249XSU9_9CAUD</name>
<dbReference type="EMBL" id="MF668280">
    <property type="protein sequence ID" value="ASZ74776.1"/>
    <property type="molecule type" value="Genomic_DNA"/>
</dbReference>
<organism evidence="1 2">
    <name type="scientific">Mycobacterium phage Phabba</name>
    <dbReference type="NCBI Taxonomy" id="2027899"/>
    <lineage>
        <taxon>Viruses</taxon>
        <taxon>Duplodnaviria</taxon>
        <taxon>Heunggongvirae</taxon>
        <taxon>Uroviricota</taxon>
        <taxon>Caudoviricetes</taxon>
        <taxon>Ceeclamvirinae</taxon>
        <taxon>Myrnavirus</taxon>
        <taxon>Myrnavirus phabba</taxon>
        <taxon>Myranavirus phabba</taxon>
    </lineage>
</organism>
<keyword evidence="2" id="KW-1185">Reference proteome</keyword>
<sequence length="209" mass="22682">MSRTATPAQIRLIRTIMSERSLEGHHIERLEQRLQDGLPIELVNDTIAWLKARDLRVGQATLAVEVAPRERVSEEGFYKDGAGDVFKVVTSGAGRLYAKMTTARGLVYVEGAMRGLFADMKMTGEEIAAHGVANCYCVNCSTPLTDPTSKRIGLGTSCGPAILGKEGYKAARASVAHFEDVIAFEAAKKADAKARRDAKKAEVVQLEMV</sequence>
<protein>
    <recommendedName>
        <fullName evidence="3">Capsid decoration protein</fullName>
    </recommendedName>
</protein>
<evidence type="ECO:0000313" key="2">
    <source>
        <dbReference type="Proteomes" id="UP000226037"/>
    </source>
</evidence>
<proteinExistence type="predicted"/>
<reference evidence="2" key="1">
    <citation type="submission" date="2017-08" db="EMBL/GenBank/DDBJ databases">
        <authorList>
            <person name="de Groot N.N."/>
        </authorList>
    </citation>
    <scope>NUCLEOTIDE SEQUENCE [LARGE SCALE GENOMIC DNA]</scope>
</reference>